<keyword evidence="3" id="KW-1185">Reference proteome</keyword>
<name>A0A091JBA4_EGRGA</name>
<organism evidence="2 3">
    <name type="scientific">Egretta garzetta</name>
    <name type="common">Little egret</name>
    <dbReference type="NCBI Taxonomy" id="188379"/>
    <lineage>
        <taxon>Eukaryota</taxon>
        <taxon>Metazoa</taxon>
        <taxon>Chordata</taxon>
        <taxon>Craniata</taxon>
        <taxon>Vertebrata</taxon>
        <taxon>Euteleostomi</taxon>
        <taxon>Archelosauria</taxon>
        <taxon>Archosauria</taxon>
        <taxon>Dinosauria</taxon>
        <taxon>Saurischia</taxon>
        <taxon>Theropoda</taxon>
        <taxon>Coelurosauria</taxon>
        <taxon>Aves</taxon>
        <taxon>Neognathae</taxon>
        <taxon>Neoaves</taxon>
        <taxon>Aequornithes</taxon>
        <taxon>Pelecaniformes</taxon>
        <taxon>Ardeidae</taxon>
        <taxon>Egretta</taxon>
    </lineage>
</organism>
<dbReference type="EMBL" id="KK501663">
    <property type="protein sequence ID" value="KFP16970.1"/>
    <property type="molecule type" value="Genomic_DNA"/>
</dbReference>
<feature type="region of interest" description="Disordered" evidence="1">
    <location>
        <begin position="115"/>
        <end position="146"/>
    </location>
</feature>
<dbReference type="AlphaFoldDB" id="A0A091JBA4"/>
<dbReference type="GO" id="GO:0070652">
    <property type="term" value="C:HAUS complex"/>
    <property type="evidence" value="ECO:0007669"/>
    <property type="project" value="InterPro"/>
</dbReference>
<dbReference type="PANTHER" id="PTHR16151">
    <property type="entry name" value="HAUS AUGMIN-LIKE COMPLEX SUBUNIT 6"/>
    <property type="match status" value="1"/>
</dbReference>
<proteinExistence type="predicted"/>
<dbReference type="InterPro" id="IPR026797">
    <property type="entry name" value="HAUS_6"/>
</dbReference>
<dbReference type="Proteomes" id="UP000053119">
    <property type="component" value="Unassembled WGS sequence"/>
</dbReference>
<evidence type="ECO:0000313" key="2">
    <source>
        <dbReference type="EMBL" id="KFP16970.1"/>
    </source>
</evidence>
<dbReference type="GO" id="GO:1990498">
    <property type="term" value="C:mitotic spindle microtubule"/>
    <property type="evidence" value="ECO:0007669"/>
    <property type="project" value="TreeGrafter"/>
</dbReference>
<dbReference type="GO" id="GO:0008017">
    <property type="term" value="F:microtubule binding"/>
    <property type="evidence" value="ECO:0007669"/>
    <property type="project" value="TreeGrafter"/>
</dbReference>
<gene>
    <name evidence="2" type="ORF">Z169_03377</name>
</gene>
<dbReference type="STRING" id="188379.A0A091JBA4"/>
<evidence type="ECO:0000313" key="3">
    <source>
        <dbReference type="Proteomes" id="UP000053119"/>
    </source>
</evidence>
<evidence type="ECO:0000256" key="1">
    <source>
        <dbReference type="SAM" id="MobiDB-lite"/>
    </source>
</evidence>
<sequence length="146" mass="16208">VETCSGEKKPLPPKILKNAKDESAISEMWENAGDCVIQTVSPVKKEDPLKRARDELAEEVAKTVISESPQSGEEKGMELEELISSLALNPFLTRKQIPRTPENLLTEIRSSWRKAIQTDGSSETELTPTEVMTEEAPMDATPIMQK</sequence>
<protein>
    <submittedName>
        <fullName evidence="2">HAUS augmin-like complex subunit 6</fullName>
    </submittedName>
</protein>
<reference evidence="2 3" key="1">
    <citation type="submission" date="2014-04" db="EMBL/GenBank/DDBJ databases">
        <title>Genome evolution of avian class.</title>
        <authorList>
            <person name="Zhang G."/>
            <person name="Li C."/>
        </authorList>
    </citation>
    <scope>NUCLEOTIDE SEQUENCE [LARGE SCALE GENOMIC DNA]</scope>
    <source>
        <strain evidence="2">BGI_Z169</strain>
    </source>
</reference>
<dbReference type="GO" id="GO:0051225">
    <property type="term" value="P:spindle assembly"/>
    <property type="evidence" value="ECO:0007669"/>
    <property type="project" value="InterPro"/>
</dbReference>
<dbReference type="PANTHER" id="PTHR16151:SF2">
    <property type="entry name" value="HAUS AUGMIN-LIKE COMPLEX SUBUNIT 6"/>
    <property type="match status" value="1"/>
</dbReference>
<feature type="non-terminal residue" evidence="2">
    <location>
        <position position="1"/>
    </location>
</feature>
<accession>A0A091JBA4</accession>
<feature type="compositionally biased region" description="Polar residues" evidence="1">
    <location>
        <begin position="118"/>
        <end position="127"/>
    </location>
</feature>
<feature type="non-terminal residue" evidence="2">
    <location>
        <position position="146"/>
    </location>
</feature>